<dbReference type="Proteomes" id="UP001157133">
    <property type="component" value="Unassembled WGS sequence"/>
</dbReference>
<feature type="chain" id="PRO_5046736551" description="Outer membrane protein beta-barrel domain-containing protein" evidence="1">
    <location>
        <begin position="27"/>
        <end position="203"/>
    </location>
</feature>
<dbReference type="InterPro" id="IPR011250">
    <property type="entry name" value="OMP/PagP_B-barrel"/>
</dbReference>
<reference evidence="2 3" key="1">
    <citation type="submission" date="2023-03" db="EMBL/GenBank/DDBJ databases">
        <title>Draft genome sequence of Thalassotalea eurytherma JCM 18482T.</title>
        <authorList>
            <person name="Sawabe T."/>
        </authorList>
    </citation>
    <scope>NUCLEOTIDE SEQUENCE [LARGE SCALE GENOMIC DNA]</scope>
    <source>
        <strain evidence="2 3">JCM 18482</strain>
    </source>
</reference>
<organism evidence="2 3">
    <name type="scientific">Thalassotalea eurytherma</name>
    <dbReference type="NCBI Taxonomy" id="1144278"/>
    <lineage>
        <taxon>Bacteria</taxon>
        <taxon>Pseudomonadati</taxon>
        <taxon>Pseudomonadota</taxon>
        <taxon>Gammaproteobacteria</taxon>
        <taxon>Alteromonadales</taxon>
        <taxon>Colwelliaceae</taxon>
        <taxon>Thalassotalea</taxon>
    </lineage>
</organism>
<gene>
    <name evidence="2" type="ORF">theurythT_19460</name>
</gene>
<keyword evidence="1" id="KW-0732">Signal</keyword>
<evidence type="ECO:0000313" key="3">
    <source>
        <dbReference type="Proteomes" id="UP001157133"/>
    </source>
</evidence>
<dbReference type="Gene3D" id="2.40.160.20">
    <property type="match status" value="1"/>
</dbReference>
<comment type="caution">
    <text evidence="2">The sequence shown here is derived from an EMBL/GenBank/DDBJ whole genome shotgun (WGS) entry which is preliminary data.</text>
</comment>
<sequence length="203" mass="22040">MKGNIITMKLKGCMLALALISGACSAATAEKGFEITPWIGYSMSSELIDATGGDLSVDNGPSLGFSVAWYDSPNGQGQVLLSRVSHQFDYGDNLTQDLDITYGHFNGIAFFHQEHYITTVSLGIGFAQFDAQYDDDIFPSAGVAVGTRHQFSDKLAFVTELRGNFSLVDEDSAIFCQNDVCSAEFSEALWLDTSFSVGLSYQF</sequence>
<protein>
    <recommendedName>
        <fullName evidence="4">Outer membrane protein beta-barrel domain-containing protein</fullName>
    </recommendedName>
</protein>
<feature type="signal peptide" evidence="1">
    <location>
        <begin position="1"/>
        <end position="26"/>
    </location>
</feature>
<name>A0ABQ6H4P7_9GAMM</name>
<evidence type="ECO:0000256" key="1">
    <source>
        <dbReference type="SAM" id="SignalP"/>
    </source>
</evidence>
<keyword evidence="3" id="KW-1185">Reference proteome</keyword>
<dbReference type="EMBL" id="BSSU01000009">
    <property type="protein sequence ID" value="GLX82494.1"/>
    <property type="molecule type" value="Genomic_DNA"/>
</dbReference>
<dbReference type="PROSITE" id="PS51257">
    <property type="entry name" value="PROKAR_LIPOPROTEIN"/>
    <property type="match status" value="1"/>
</dbReference>
<evidence type="ECO:0008006" key="4">
    <source>
        <dbReference type="Google" id="ProtNLM"/>
    </source>
</evidence>
<proteinExistence type="predicted"/>
<dbReference type="SUPFAM" id="SSF56925">
    <property type="entry name" value="OMPA-like"/>
    <property type="match status" value="1"/>
</dbReference>
<evidence type="ECO:0000313" key="2">
    <source>
        <dbReference type="EMBL" id="GLX82494.1"/>
    </source>
</evidence>
<accession>A0ABQ6H4P7</accession>